<reference evidence="10 11" key="1">
    <citation type="submission" date="2023-06" db="EMBL/GenBank/DDBJ databases">
        <title>Azospirillum isscasensis sp.nov, a bacterium isolated from rhizosphere soil of rice.</title>
        <authorList>
            <person name="Wang H."/>
        </authorList>
    </citation>
    <scope>NUCLEOTIDE SEQUENCE [LARGE SCALE GENOMIC DNA]</scope>
    <source>
        <strain evidence="10 11">C340-1</strain>
    </source>
</reference>
<organism evidence="10 11">
    <name type="scientific">Azospirillum isscasi</name>
    <dbReference type="NCBI Taxonomy" id="3053926"/>
    <lineage>
        <taxon>Bacteria</taxon>
        <taxon>Pseudomonadati</taxon>
        <taxon>Pseudomonadota</taxon>
        <taxon>Alphaproteobacteria</taxon>
        <taxon>Rhodospirillales</taxon>
        <taxon>Azospirillaceae</taxon>
        <taxon>Azospirillum</taxon>
    </lineage>
</organism>
<dbReference type="Pfam" id="PF13432">
    <property type="entry name" value="TPR_16"/>
    <property type="match status" value="4"/>
</dbReference>
<comment type="pathway">
    <text evidence="1">Protein modification; protein glycosylation.</text>
</comment>
<keyword evidence="6" id="KW-0677">Repeat</keyword>
<dbReference type="EMBL" id="JAUJFI010000015">
    <property type="protein sequence ID" value="MDQ2102116.1"/>
    <property type="molecule type" value="Genomic_DNA"/>
</dbReference>
<dbReference type="SUPFAM" id="SSF53756">
    <property type="entry name" value="UDP-Glycosyltransferase/glycogen phosphorylase"/>
    <property type="match status" value="1"/>
</dbReference>
<dbReference type="Gene3D" id="1.25.40.10">
    <property type="entry name" value="Tetratricopeptide repeat domain"/>
    <property type="match status" value="4"/>
</dbReference>
<dbReference type="RefSeq" id="WP_306704098.1">
    <property type="nucleotide sequence ID" value="NZ_JAUJFI010000015.1"/>
</dbReference>
<feature type="repeat" description="TPR" evidence="8">
    <location>
        <begin position="145"/>
        <end position="178"/>
    </location>
</feature>
<comment type="similarity">
    <text evidence="2">Belongs to the glycosyltransferase 41 family. O-GlcNAc transferase subfamily.</text>
</comment>
<evidence type="ECO:0000313" key="11">
    <source>
        <dbReference type="Proteomes" id="UP001227317"/>
    </source>
</evidence>
<evidence type="ECO:0000256" key="7">
    <source>
        <dbReference type="ARBA" id="ARBA00022803"/>
    </source>
</evidence>
<dbReference type="InterPro" id="IPR029489">
    <property type="entry name" value="OGT/SEC/SPY_C"/>
</dbReference>
<dbReference type="Pfam" id="PF13844">
    <property type="entry name" value="Glyco_transf_41"/>
    <property type="match status" value="2"/>
</dbReference>
<evidence type="ECO:0000256" key="2">
    <source>
        <dbReference type="ARBA" id="ARBA00005386"/>
    </source>
</evidence>
<dbReference type="InterPro" id="IPR011990">
    <property type="entry name" value="TPR-like_helical_dom_sf"/>
</dbReference>
<dbReference type="InterPro" id="IPR019734">
    <property type="entry name" value="TPR_rpt"/>
</dbReference>
<dbReference type="SMART" id="SM00028">
    <property type="entry name" value="TPR"/>
    <property type="match status" value="9"/>
</dbReference>
<evidence type="ECO:0000256" key="4">
    <source>
        <dbReference type="ARBA" id="ARBA00022676"/>
    </source>
</evidence>
<sequence length="832" mass="88733">MEPNETAERATALHRQAVAAHREGRIADAVPLFQQSLALRKDAEVYLDFGALLAALSHWAPAGAVYAAALKLAPGSLDAHYGLALAHHAQGRPAEAEPHYRTVLASCPGLGEAWNNLGVALQEQGRPGEAEAAYRAALRHQPGDAGTWKNLGVALEGLGRSAEAEAAYREALARNPDHAVTLNNLGGLALAAGRLEEAGAAGRRMAALNPADRLAWMLLGNAAHAAGRWAEAVRVNAVAVRLAPDDPAPRRNLANALAVSGRRVEAVAEYRALLGLRPDSPAVAVELAVELCGLHDTAGALAVLRGVIGRHPDHGAAWRVLGRVLGRALAGGFQPDAALDALRRAVALDPGDRAGWEDLGAVATLADRIALSIEALRRVRRLFPAYNPALAQLVQQQRHACEWRDLPALESDLIGRMRAGALGVPPFGLLAADTAPADQRAAAERWARQKAEGVAAVARPAVPGDGRLRIGYLSADFHEHATAYLMAELLERHDRAGFAVTAYSTGIDDGSPMRRRLTAAVERFVDLRDRSDLDAARAIAADGIDILVDLKGYTAFARTAILAARPAPVQVNWLGYPGTMGADFIDVILADAVTIPPGEEGFYSEAVLRLPHCYQPNDRHRAIAERTPSRAESGLPEDGFVFCCFNSPYKLTPALFDVWARLLRSVPGSVLWLYAGNPLVAGNLRREAAARGVAAERLVFAPPRPLAEHLARHRLADLFLDTLPYNAHTTASDALWAGLPVVTCRGATFAGRVAASLLTTVGLPELVTESLEAYEALALDLARGPDRLVGLKARLAAARGTSPLFDATRFAGDLEDAYRTIWQRFGPAGDRR</sequence>
<keyword evidence="5" id="KW-0808">Transferase</keyword>
<dbReference type="SUPFAM" id="SSF48452">
    <property type="entry name" value="TPR-like"/>
    <property type="match status" value="2"/>
</dbReference>
<dbReference type="Proteomes" id="UP001227317">
    <property type="component" value="Unassembled WGS sequence"/>
</dbReference>
<keyword evidence="7 8" id="KW-0802">TPR repeat</keyword>
<evidence type="ECO:0000256" key="1">
    <source>
        <dbReference type="ARBA" id="ARBA00004922"/>
    </source>
</evidence>
<feature type="repeat" description="TPR" evidence="8">
    <location>
        <begin position="111"/>
        <end position="144"/>
    </location>
</feature>
<keyword evidence="11" id="KW-1185">Reference proteome</keyword>
<dbReference type="PANTHER" id="PTHR44998">
    <property type="match status" value="1"/>
</dbReference>
<accession>A0ABU0WD99</accession>
<evidence type="ECO:0000256" key="8">
    <source>
        <dbReference type="PROSITE-ProRule" id="PRU00339"/>
    </source>
</evidence>
<feature type="domain" description="O-GlcNAc transferase C-terminal" evidence="9">
    <location>
        <begin position="464"/>
        <end position="618"/>
    </location>
</feature>
<evidence type="ECO:0000256" key="5">
    <source>
        <dbReference type="ARBA" id="ARBA00022679"/>
    </source>
</evidence>
<protein>
    <recommendedName>
        <fullName evidence="3">protein O-GlcNAc transferase</fullName>
        <ecNumber evidence="3">2.4.1.255</ecNumber>
    </recommendedName>
</protein>
<dbReference type="PANTHER" id="PTHR44998:SF1">
    <property type="entry name" value="UDP-N-ACETYLGLUCOSAMINE--PEPTIDE N-ACETYLGLUCOSAMINYLTRANSFERASE 110 KDA SUBUNIT"/>
    <property type="match status" value="1"/>
</dbReference>
<dbReference type="Gene3D" id="3.40.50.11380">
    <property type="match status" value="1"/>
</dbReference>
<dbReference type="Gene3D" id="3.40.50.2000">
    <property type="entry name" value="Glycogen Phosphorylase B"/>
    <property type="match status" value="1"/>
</dbReference>
<feature type="domain" description="O-GlcNAc transferase C-terminal" evidence="9">
    <location>
        <begin position="629"/>
        <end position="813"/>
    </location>
</feature>
<evidence type="ECO:0000256" key="6">
    <source>
        <dbReference type="ARBA" id="ARBA00022737"/>
    </source>
</evidence>
<dbReference type="PROSITE" id="PS50005">
    <property type="entry name" value="TPR"/>
    <property type="match status" value="2"/>
</dbReference>
<keyword evidence="4" id="KW-0328">Glycosyltransferase</keyword>
<evidence type="ECO:0000313" key="10">
    <source>
        <dbReference type="EMBL" id="MDQ2102116.1"/>
    </source>
</evidence>
<evidence type="ECO:0000256" key="3">
    <source>
        <dbReference type="ARBA" id="ARBA00011970"/>
    </source>
</evidence>
<gene>
    <name evidence="10" type="ORF">QSG27_05335</name>
</gene>
<comment type="caution">
    <text evidence="10">The sequence shown here is derived from an EMBL/GenBank/DDBJ whole genome shotgun (WGS) entry which is preliminary data.</text>
</comment>
<proteinExistence type="inferred from homology"/>
<name>A0ABU0WD99_9PROT</name>
<evidence type="ECO:0000259" key="9">
    <source>
        <dbReference type="Pfam" id="PF13844"/>
    </source>
</evidence>
<dbReference type="EC" id="2.4.1.255" evidence="3"/>